<dbReference type="AlphaFoldDB" id="A0AB34IVM3"/>
<feature type="chain" id="PRO_5044225260" evidence="2">
    <location>
        <begin position="23"/>
        <end position="217"/>
    </location>
</feature>
<accession>A0AB34IVM3</accession>
<reference evidence="3 4" key="1">
    <citation type="journal article" date="2024" name="Science">
        <title>Giant polyketide synthase enzymes in the biosynthesis of giant marine polyether toxins.</title>
        <authorList>
            <person name="Fallon T.R."/>
            <person name="Shende V.V."/>
            <person name="Wierzbicki I.H."/>
            <person name="Pendleton A.L."/>
            <person name="Watervoot N.F."/>
            <person name="Auber R.P."/>
            <person name="Gonzalez D.J."/>
            <person name="Wisecaver J.H."/>
            <person name="Moore B.S."/>
        </authorList>
    </citation>
    <scope>NUCLEOTIDE SEQUENCE [LARGE SCALE GENOMIC DNA]</scope>
    <source>
        <strain evidence="3 4">12B1</strain>
    </source>
</reference>
<protein>
    <submittedName>
        <fullName evidence="3">Uncharacterized protein</fullName>
    </submittedName>
</protein>
<dbReference type="EMBL" id="JBGBPQ010000018">
    <property type="protein sequence ID" value="KAL1507218.1"/>
    <property type="molecule type" value="Genomic_DNA"/>
</dbReference>
<keyword evidence="2" id="KW-0732">Signal</keyword>
<evidence type="ECO:0000313" key="4">
    <source>
        <dbReference type="Proteomes" id="UP001515480"/>
    </source>
</evidence>
<dbReference type="Proteomes" id="UP001515480">
    <property type="component" value="Unassembled WGS sequence"/>
</dbReference>
<evidence type="ECO:0000313" key="3">
    <source>
        <dbReference type="EMBL" id="KAL1507218.1"/>
    </source>
</evidence>
<feature type="compositionally biased region" description="Basic residues" evidence="1">
    <location>
        <begin position="202"/>
        <end position="211"/>
    </location>
</feature>
<feature type="region of interest" description="Disordered" evidence="1">
    <location>
        <begin position="197"/>
        <end position="217"/>
    </location>
</feature>
<gene>
    <name evidence="3" type="ORF">AB1Y20_008068</name>
</gene>
<dbReference type="SUPFAM" id="SSF49777">
    <property type="entry name" value="PEBP-like"/>
    <property type="match status" value="1"/>
</dbReference>
<evidence type="ECO:0000256" key="1">
    <source>
        <dbReference type="SAM" id="MobiDB-lite"/>
    </source>
</evidence>
<sequence>MPPSRSWLEALLLHLLLGSSAADRSASPQLRDRMDMVEAYLCKFGIRRLPMLSVRFGDSEVHGEESQFVRNEAPFLKNPPSIVWDVSLARRAALLFIDIDCGGRPMNNSESGVRGPLLHSLWEECGEGGLSGCTTVKKWLPPGNGRPISNRYTFVLFRQEAKLHRPVSNVINLGEFLHQNPGLKPVAWNFMLVGGRNPTHSGRGRRERKAKTPIAKP</sequence>
<proteinExistence type="predicted"/>
<feature type="signal peptide" evidence="2">
    <location>
        <begin position="1"/>
        <end position="22"/>
    </location>
</feature>
<organism evidence="3 4">
    <name type="scientific">Prymnesium parvum</name>
    <name type="common">Toxic golden alga</name>
    <dbReference type="NCBI Taxonomy" id="97485"/>
    <lineage>
        <taxon>Eukaryota</taxon>
        <taxon>Haptista</taxon>
        <taxon>Haptophyta</taxon>
        <taxon>Prymnesiophyceae</taxon>
        <taxon>Prymnesiales</taxon>
        <taxon>Prymnesiaceae</taxon>
        <taxon>Prymnesium</taxon>
    </lineage>
</organism>
<dbReference type="InterPro" id="IPR036610">
    <property type="entry name" value="PEBP-like_sf"/>
</dbReference>
<name>A0AB34IVM3_PRYPA</name>
<evidence type="ECO:0000256" key="2">
    <source>
        <dbReference type="SAM" id="SignalP"/>
    </source>
</evidence>
<dbReference type="Gene3D" id="3.90.280.10">
    <property type="entry name" value="PEBP-like"/>
    <property type="match status" value="1"/>
</dbReference>
<keyword evidence="4" id="KW-1185">Reference proteome</keyword>
<comment type="caution">
    <text evidence="3">The sequence shown here is derived from an EMBL/GenBank/DDBJ whole genome shotgun (WGS) entry which is preliminary data.</text>
</comment>